<feature type="non-terminal residue" evidence="2">
    <location>
        <position position="1"/>
    </location>
</feature>
<accession>A0AA38FSS4</accession>
<evidence type="ECO:0000313" key="2">
    <source>
        <dbReference type="EMBL" id="KAH9308068.1"/>
    </source>
</evidence>
<feature type="region of interest" description="Disordered" evidence="1">
    <location>
        <begin position="1"/>
        <end position="22"/>
    </location>
</feature>
<organism evidence="2 3">
    <name type="scientific">Taxus chinensis</name>
    <name type="common">Chinese yew</name>
    <name type="synonym">Taxus wallichiana var. chinensis</name>
    <dbReference type="NCBI Taxonomy" id="29808"/>
    <lineage>
        <taxon>Eukaryota</taxon>
        <taxon>Viridiplantae</taxon>
        <taxon>Streptophyta</taxon>
        <taxon>Embryophyta</taxon>
        <taxon>Tracheophyta</taxon>
        <taxon>Spermatophyta</taxon>
        <taxon>Pinopsida</taxon>
        <taxon>Pinidae</taxon>
        <taxon>Conifers II</taxon>
        <taxon>Cupressales</taxon>
        <taxon>Taxaceae</taxon>
        <taxon>Taxus</taxon>
    </lineage>
</organism>
<gene>
    <name evidence="2" type="ORF">KI387_035979</name>
</gene>
<evidence type="ECO:0000256" key="1">
    <source>
        <dbReference type="SAM" id="MobiDB-lite"/>
    </source>
</evidence>
<feature type="non-terminal residue" evidence="2">
    <location>
        <position position="67"/>
    </location>
</feature>
<proteinExistence type="predicted"/>
<keyword evidence="3" id="KW-1185">Reference proteome</keyword>
<dbReference type="EMBL" id="JAHRHJ020000007">
    <property type="protein sequence ID" value="KAH9308068.1"/>
    <property type="molecule type" value="Genomic_DNA"/>
</dbReference>
<dbReference type="Proteomes" id="UP000824469">
    <property type="component" value="Unassembled WGS sequence"/>
</dbReference>
<protein>
    <submittedName>
        <fullName evidence="2">Uncharacterized protein</fullName>
    </submittedName>
</protein>
<comment type="caution">
    <text evidence="2">The sequence shown here is derived from an EMBL/GenBank/DDBJ whole genome shotgun (WGS) entry which is preliminary data.</text>
</comment>
<reference evidence="2 3" key="1">
    <citation type="journal article" date="2021" name="Nat. Plants">
        <title>The Taxus genome provides insights into paclitaxel biosynthesis.</title>
        <authorList>
            <person name="Xiong X."/>
            <person name="Gou J."/>
            <person name="Liao Q."/>
            <person name="Li Y."/>
            <person name="Zhou Q."/>
            <person name="Bi G."/>
            <person name="Li C."/>
            <person name="Du R."/>
            <person name="Wang X."/>
            <person name="Sun T."/>
            <person name="Guo L."/>
            <person name="Liang H."/>
            <person name="Lu P."/>
            <person name="Wu Y."/>
            <person name="Zhang Z."/>
            <person name="Ro D.K."/>
            <person name="Shang Y."/>
            <person name="Huang S."/>
            <person name="Yan J."/>
        </authorList>
    </citation>
    <scope>NUCLEOTIDE SEQUENCE [LARGE SCALE GENOMIC DNA]</scope>
    <source>
        <strain evidence="2">Ta-2019</strain>
    </source>
</reference>
<sequence length="67" mass="6826">VVVGSTAESRTTEARVARLSHHHSAEGCPTGAGGYLGDVARDYVGVADRYRGTGCHIIGPDSDVAGS</sequence>
<name>A0AA38FSS4_TAXCH</name>
<dbReference type="AlphaFoldDB" id="A0AA38FSS4"/>
<evidence type="ECO:0000313" key="3">
    <source>
        <dbReference type="Proteomes" id="UP000824469"/>
    </source>
</evidence>